<feature type="region of interest" description="Disordered" evidence="4">
    <location>
        <begin position="174"/>
        <end position="259"/>
    </location>
</feature>
<proteinExistence type="predicted"/>
<dbReference type="PANTHER" id="PTHR45586:SF1">
    <property type="entry name" value="LIPOPOLYSACCHARIDE ASSEMBLY PROTEIN B"/>
    <property type="match status" value="1"/>
</dbReference>
<reference evidence="5 6" key="1">
    <citation type="submission" date="2015-03" db="EMBL/GenBank/DDBJ databases">
        <title>Genome assembly of Sandaracinus amylolyticus DSM 53668.</title>
        <authorList>
            <person name="Sharma G."/>
            <person name="Subramanian S."/>
        </authorList>
    </citation>
    <scope>NUCLEOTIDE SEQUENCE [LARGE SCALE GENOMIC DNA]</scope>
    <source>
        <strain evidence="5 6">DSM 53668</strain>
    </source>
</reference>
<dbReference type="AlphaFoldDB" id="A0A0F6W2C9"/>
<evidence type="ECO:0000256" key="2">
    <source>
        <dbReference type="ARBA" id="ARBA00022803"/>
    </source>
</evidence>
<keyword evidence="1" id="KW-0677">Repeat</keyword>
<feature type="region of interest" description="Disordered" evidence="4">
    <location>
        <begin position="271"/>
        <end position="446"/>
    </location>
</feature>
<evidence type="ECO:0000256" key="1">
    <source>
        <dbReference type="ARBA" id="ARBA00022737"/>
    </source>
</evidence>
<gene>
    <name evidence="5" type="ORF">DB32_002880</name>
</gene>
<sequence length="1241" mass="131272">MAKPPGTSSAHELDTRLLRFRTRPGSEDASRLAADLLQADRAVDAIDVTAAGLRGAPDDLSLLVLDGRAHYAAGDLLRAQAALLKAARIAPAQKEPFRWLGEVLLKRGDPQRAIKVLERARAIDADDRTVQALHQRAERLARIADSEADADLGVPSLASDGDLPEERTVVRAEVSAQLANSTRPPSPAPVRRAEHDLPEEEDSPTSLMDRQDIVKALQPLKGAPATATRPLEPRGDEPRAATPGLGAPDRPVTRPHKATLPLGAGIVPAARPAPAAKPTPAPAVKPMAAAPMPAAPMPAASRPTPRGPASAMPPPLAPRATPPAPTRPAEPPRASTPPPLRPAEPPRASAPPALRSAEPPPPEPFAARPSPVPARRALDDVPAAPPRLAEPVVSPAPPAAESVRPPLARASSRPPAPEPEDAELVAPDDDAVPRPAPDFETGERAGHPEDVDEILGMLESQGIFEPPTGDVAAWAPRKEAGVTGTRIGVWMAAAWVLTAGLAAGGWFGWQKYVEQRHARAAELVAQAREEARIGDHQRLVDAERHLREARELNPNDATNSTVLLFVQAQLALEDGAFEVGYLRPAIARAERMEADAQWLHAARAVIAAGEGDREAARTAIGHALENGGAEQAGILYVAGRLEQRLGVDTALEHLQQAVERDAQLTAAAIALAEARHDEGRPEEAVTLIDQVLARDAENLRAQLWRAFLTADDRDPGEAIAALAPIEARLEHGAPTDRVLTELTRARLMRRQGEHERAAEAVDAALRAGAQEPRLLALMARAAMNAGRLVQAEYAATAAVRGSPSSVDFRKLLANIHLERRNGERAIATLAQLPADDPDVVLMTGRAAILVGSDEALAGAGAALDQYVQEHEDANVELRALRIRIGVQTGDPAPMLAAARQLARDNPGDPVASLALGEAALRARDPETAARALEQVVQASPDDAEGHYLLGRARRMQGDGEGAKRSLERAIALRSEHVDAKIALGGLLLDMGEDEAAERLYGELSRAAGSAGGLSLAAAGRLGRVEALIGLGRLDDAQVQMEGVREGDRETAAARLTGARLALARGRAGDAIRDLRALLPAEGSGQQASPTVLALYGDALLAAGQVEPSAAAYEQALATDSELPEALIGRAELYVRGEAERDAAPLLARARASLRTRIRPPRLQARLTMLEGRVALMSRDMDTARTKLREATAIAGVPVEAFFHLGEALAGENAPEARAAYERYLALAPEGSFASRARRAIR</sequence>
<dbReference type="RefSeq" id="WP_053232968.1">
    <property type="nucleotide sequence ID" value="NZ_CP011125.1"/>
</dbReference>
<protein>
    <submittedName>
        <fullName evidence="5">Vegetative cell wall protein gp1</fullName>
    </submittedName>
</protein>
<dbReference type="Pfam" id="PF14559">
    <property type="entry name" value="TPR_19"/>
    <property type="match status" value="2"/>
</dbReference>
<dbReference type="InterPro" id="IPR011990">
    <property type="entry name" value="TPR-like_helical_dom_sf"/>
</dbReference>
<dbReference type="Gene3D" id="1.25.40.10">
    <property type="entry name" value="Tetratricopeptide repeat domain"/>
    <property type="match status" value="4"/>
</dbReference>
<evidence type="ECO:0000313" key="5">
    <source>
        <dbReference type="EMBL" id="AKF05731.1"/>
    </source>
</evidence>
<evidence type="ECO:0000256" key="3">
    <source>
        <dbReference type="PROSITE-ProRule" id="PRU00339"/>
    </source>
</evidence>
<dbReference type="PROSITE" id="PS50005">
    <property type="entry name" value="TPR"/>
    <property type="match status" value="1"/>
</dbReference>
<dbReference type="InterPro" id="IPR019734">
    <property type="entry name" value="TPR_rpt"/>
</dbReference>
<dbReference type="SMART" id="SM00028">
    <property type="entry name" value="TPR"/>
    <property type="match status" value="7"/>
</dbReference>
<dbReference type="Pfam" id="PF13432">
    <property type="entry name" value="TPR_16"/>
    <property type="match status" value="2"/>
</dbReference>
<evidence type="ECO:0000313" key="6">
    <source>
        <dbReference type="Proteomes" id="UP000034883"/>
    </source>
</evidence>
<feature type="compositionally biased region" description="Low complexity" evidence="4">
    <location>
        <begin position="389"/>
        <end position="413"/>
    </location>
</feature>
<name>A0A0F6W2C9_9BACT</name>
<dbReference type="Proteomes" id="UP000034883">
    <property type="component" value="Chromosome"/>
</dbReference>
<organism evidence="5 6">
    <name type="scientific">Sandaracinus amylolyticus</name>
    <dbReference type="NCBI Taxonomy" id="927083"/>
    <lineage>
        <taxon>Bacteria</taxon>
        <taxon>Pseudomonadati</taxon>
        <taxon>Myxococcota</taxon>
        <taxon>Polyangia</taxon>
        <taxon>Polyangiales</taxon>
        <taxon>Sandaracinaceae</taxon>
        <taxon>Sandaracinus</taxon>
    </lineage>
</organism>
<feature type="repeat" description="TPR" evidence="3">
    <location>
        <begin position="94"/>
        <end position="127"/>
    </location>
</feature>
<dbReference type="EMBL" id="CP011125">
    <property type="protein sequence ID" value="AKF05731.1"/>
    <property type="molecule type" value="Genomic_DNA"/>
</dbReference>
<dbReference type="InterPro" id="IPR051012">
    <property type="entry name" value="CellSynth/LPSAsmb/PSIAsmb"/>
</dbReference>
<dbReference type="OrthoDB" id="5459082at2"/>
<dbReference type="KEGG" id="samy:DB32_002880"/>
<keyword evidence="6" id="KW-1185">Reference proteome</keyword>
<evidence type="ECO:0000256" key="4">
    <source>
        <dbReference type="SAM" id="MobiDB-lite"/>
    </source>
</evidence>
<feature type="compositionally biased region" description="Pro residues" evidence="4">
    <location>
        <begin position="311"/>
        <end position="349"/>
    </location>
</feature>
<dbReference type="SUPFAM" id="SSF48452">
    <property type="entry name" value="TPR-like"/>
    <property type="match status" value="4"/>
</dbReference>
<feature type="compositionally biased region" description="Low complexity" evidence="4">
    <location>
        <begin position="284"/>
        <end position="304"/>
    </location>
</feature>
<keyword evidence="2 3" id="KW-0802">TPR repeat</keyword>
<dbReference type="PANTHER" id="PTHR45586">
    <property type="entry name" value="TPR REPEAT-CONTAINING PROTEIN PA4667"/>
    <property type="match status" value="1"/>
</dbReference>
<feature type="compositionally biased region" description="Acidic residues" evidence="4">
    <location>
        <begin position="418"/>
        <end position="430"/>
    </location>
</feature>
<accession>A0A0F6W2C9</accession>
<feature type="compositionally biased region" description="Low complexity" evidence="4">
    <location>
        <begin position="365"/>
        <end position="375"/>
    </location>
</feature>
<dbReference type="STRING" id="927083.DB32_002880"/>